<keyword evidence="6" id="KW-0509">mRNA transport</keyword>
<evidence type="ECO:0000256" key="4">
    <source>
        <dbReference type="ARBA" id="ARBA00022448"/>
    </source>
</evidence>
<accession>A0A9W8Y1X3</accession>
<dbReference type="PANTHER" id="PTHR13269:SF6">
    <property type="entry name" value="NUCLEOPORIN NDC1"/>
    <property type="match status" value="1"/>
</dbReference>
<dbReference type="GO" id="GO:0006999">
    <property type="term" value="P:nuclear pore organization"/>
    <property type="evidence" value="ECO:0007669"/>
    <property type="project" value="TreeGrafter"/>
</dbReference>
<evidence type="ECO:0000313" key="15">
    <source>
        <dbReference type="Proteomes" id="UP001140560"/>
    </source>
</evidence>
<dbReference type="GO" id="GO:0005816">
    <property type="term" value="C:spindle pole body"/>
    <property type="evidence" value="ECO:0007669"/>
    <property type="project" value="TreeGrafter"/>
</dbReference>
<evidence type="ECO:0000256" key="7">
    <source>
        <dbReference type="ARBA" id="ARBA00022927"/>
    </source>
</evidence>
<dbReference type="OrthoDB" id="67850at2759"/>
<keyword evidence="4" id="KW-0813">Transport</keyword>
<dbReference type="Pfam" id="PF09531">
    <property type="entry name" value="Ndc1_Nup"/>
    <property type="match status" value="1"/>
</dbReference>
<evidence type="ECO:0000256" key="3">
    <source>
        <dbReference type="ARBA" id="ARBA00005760"/>
    </source>
</evidence>
<comment type="caution">
    <text evidence="14">The sequence shown here is derived from an EMBL/GenBank/DDBJ whole genome shotgun (WGS) entry which is preliminary data.</text>
</comment>
<keyword evidence="15" id="KW-1185">Reference proteome</keyword>
<evidence type="ECO:0000256" key="2">
    <source>
        <dbReference type="ARBA" id="ARBA00004567"/>
    </source>
</evidence>
<keyword evidence="5 13" id="KW-0812">Transmembrane</keyword>
<evidence type="ECO:0000256" key="6">
    <source>
        <dbReference type="ARBA" id="ARBA00022816"/>
    </source>
</evidence>
<evidence type="ECO:0000256" key="8">
    <source>
        <dbReference type="ARBA" id="ARBA00022989"/>
    </source>
</evidence>
<dbReference type="EMBL" id="JAPEUY010000016">
    <property type="protein sequence ID" value="KAJ4365064.1"/>
    <property type="molecule type" value="Genomic_DNA"/>
</dbReference>
<evidence type="ECO:0000256" key="11">
    <source>
        <dbReference type="ARBA" id="ARBA00023136"/>
    </source>
</evidence>
<dbReference type="GO" id="GO:0051028">
    <property type="term" value="P:mRNA transport"/>
    <property type="evidence" value="ECO:0007669"/>
    <property type="project" value="UniProtKB-KW"/>
</dbReference>
<keyword evidence="11 13" id="KW-0472">Membrane</keyword>
<dbReference type="GO" id="GO:0031965">
    <property type="term" value="C:nuclear membrane"/>
    <property type="evidence" value="ECO:0007669"/>
    <property type="project" value="UniProtKB-SubCell"/>
</dbReference>
<keyword evidence="7" id="KW-0653">Protein transport</keyword>
<keyword evidence="10" id="KW-0906">Nuclear pore complex</keyword>
<comment type="similarity">
    <text evidence="3">Belongs to the NDC1 family.</text>
</comment>
<evidence type="ECO:0000256" key="5">
    <source>
        <dbReference type="ARBA" id="ARBA00022692"/>
    </source>
</evidence>
<dbReference type="Proteomes" id="UP001140560">
    <property type="component" value="Unassembled WGS sequence"/>
</dbReference>
<evidence type="ECO:0008006" key="16">
    <source>
        <dbReference type="Google" id="ProtNLM"/>
    </source>
</evidence>
<evidence type="ECO:0000256" key="13">
    <source>
        <dbReference type="SAM" id="Phobius"/>
    </source>
</evidence>
<proteinExistence type="inferred from homology"/>
<feature type="transmembrane region" description="Helical" evidence="13">
    <location>
        <begin position="105"/>
        <end position="124"/>
    </location>
</feature>
<dbReference type="GO" id="GO:0106166">
    <property type="term" value="F:spindle pole body-nuclear membrane anchor activity"/>
    <property type="evidence" value="ECO:0007669"/>
    <property type="project" value="TreeGrafter"/>
</dbReference>
<dbReference type="PANTHER" id="PTHR13269">
    <property type="entry name" value="NUCLEOPORIN NDC1"/>
    <property type="match status" value="1"/>
</dbReference>
<feature type="transmembrane region" description="Helical" evidence="13">
    <location>
        <begin position="52"/>
        <end position="76"/>
    </location>
</feature>
<evidence type="ECO:0000256" key="9">
    <source>
        <dbReference type="ARBA" id="ARBA00023010"/>
    </source>
</evidence>
<comment type="subcellular location">
    <subcellularLocation>
        <location evidence="1">Nucleus membrane</location>
        <topology evidence="1">Multi-pass membrane protein</topology>
    </subcellularLocation>
    <subcellularLocation>
        <location evidence="2">Nucleus</location>
        <location evidence="2">Nuclear pore complex</location>
    </subcellularLocation>
</comment>
<dbReference type="GO" id="GO:0070631">
    <property type="term" value="P:spindle pole body localization"/>
    <property type="evidence" value="ECO:0007669"/>
    <property type="project" value="TreeGrafter"/>
</dbReference>
<evidence type="ECO:0000256" key="10">
    <source>
        <dbReference type="ARBA" id="ARBA00023132"/>
    </source>
</evidence>
<sequence length="641" mass="71830">MALVPLGVQVRPYRDYLTPALHRRFNKASRYTLLLCYAIACWMGEWDNPLWLWFPIGPTGIRTLLLFLPALVIYVLRVAQWHVGRRQTLTQFDTFRKYFLRKSTLLTLVFYAFSAWLYSEVYIWSRTSKDKLGLTEYGRAHERLKLNERPLFLRYLFFLLAVAQSGIHLWKDYDKIEVPAMKPKKEREDAAAPAALRLSPVPRQVLATHLLAMVTRASILSAIVVTGGLVLYFAGPRYVIWDYYYSFSKYFVSLSKTSKPTGLAPFLPLCAMFVVEGTLLVLLWEFVNKAFDLYIAQEPLKNAQPITADSKDPNGTLLNGLKSKKEAVKAIAFWELALITDAFPDRRKTIYGEIERKKAPTYQQVTDICLAEIKLLIERISRGLDPAYNPGTAPGKQQPTAPVNLVPQISQPLKEDKLIAAPPPKPDTKWDHIESAATGIAKSYSAPGNSQQAYGREAINKSVKKAQEGAEQAASFATLYYNKLVKSPLGAPFSLSFPRTASLIVLGAPFSQISLICNAITALTNLTVFSLSQDSLGRFHEGVPAIIRVFTTAINQIDEYMNTTQIHWSDKKTLSKPEAARRKVPEVEVVRECLRGGLERILGNFNEYLGGMGLSKVEVLEAKKVAGVKKGPEMLQASGGR</sequence>
<evidence type="ECO:0000256" key="12">
    <source>
        <dbReference type="ARBA" id="ARBA00023242"/>
    </source>
</evidence>
<keyword evidence="9" id="KW-0811">Translocation</keyword>
<keyword evidence="8 13" id="KW-1133">Transmembrane helix</keyword>
<organism evidence="14 15">
    <name type="scientific">Neocucurbitaria cava</name>
    <dbReference type="NCBI Taxonomy" id="798079"/>
    <lineage>
        <taxon>Eukaryota</taxon>
        <taxon>Fungi</taxon>
        <taxon>Dikarya</taxon>
        <taxon>Ascomycota</taxon>
        <taxon>Pezizomycotina</taxon>
        <taxon>Dothideomycetes</taxon>
        <taxon>Pleosporomycetidae</taxon>
        <taxon>Pleosporales</taxon>
        <taxon>Pleosporineae</taxon>
        <taxon>Cucurbitariaceae</taxon>
        <taxon>Neocucurbitaria</taxon>
    </lineage>
</organism>
<reference evidence="14" key="1">
    <citation type="submission" date="2022-10" db="EMBL/GenBank/DDBJ databases">
        <title>Tapping the CABI collections for fungal endophytes: first genome assemblies for Collariella, Neodidymelliopsis, Ascochyta clinopodiicola, Didymella pomorum, Didymosphaeria variabile, Neocosmospora piperis and Neocucurbitaria cava.</title>
        <authorList>
            <person name="Hill R."/>
        </authorList>
    </citation>
    <scope>NUCLEOTIDE SEQUENCE</scope>
    <source>
        <strain evidence="14">IMI 356814</strain>
    </source>
</reference>
<dbReference type="AlphaFoldDB" id="A0A9W8Y1X3"/>
<dbReference type="InterPro" id="IPR019049">
    <property type="entry name" value="Nucleoporin_prot_Ndc1/Nup"/>
</dbReference>
<evidence type="ECO:0000313" key="14">
    <source>
        <dbReference type="EMBL" id="KAJ4365064.1"/>
    </source>
</evidence>
<keyword evidence="12" id="KW-0539">Nucleus</keyword>
<feature type="transmembrane region" description="Helical" evidence="13">
    <location>
        <begin position="219"/>
        <end position="241"/>
    </location>
</feature>
<dbReference type="GO" id="GO:0070762">
    <property type="term" value="C:nuclear pore transmembrane ring"/>
    <property type="evidence" value="ECO:0007669"/>
    <property type="project" value="TreeGrafter"/>
</dbReference>
<evidence type="ECO:0000256" key="1">
    <source>
        <dbReference type="ARBA" id="ARBA00004232"/>
    </source>
</evidence>
<name>A0A9W8Y1X3_9PLEO</name>
<protein>
    <recommendedName>
        <fullName evidence="16">Nucleoporin protein Ndc1-Nup</fullName>
    </recommendedName>
</protein>
<dbReference type="GO" id="GO:0015031">
    <property type="term" value="P:protein transport"/>
    <property type="evidence" value="ECO:0007669"/>
    <property type="project" value="UniProtKB-KW"/>
</dbReference>
<feature type="transmembrane region" description="Helical" evidence="13">
    <location>
        <begin position="261"/>
        <end position="284"/>
    </location>
</feature>
<gene>
    <name evidence="14" type="ORF">N0V83_008680</name>
</gene>